<name>A0A9D1LHI4_9FIRM</name>
<accession>A0A9D1LHI4</accession>
<evidence type="ECO:0000313" key="1">
    <source>
        <dbReference type="EMBL" id="HIU40888.1"/>
    </source>
</evidence>
<evidence type="ECO:0008006" key="3">
    <source>
        <dbReference type="Google" id="ProtNLM"/>
    </source>
</evidence>
<reference evidence="1" key="1">
    <citation type="submission" date="2020-10" db="EMBL/GenBank/DDBJ databases">
        <authorList>
            <person name="Gilroy R."/>
        </authorList>
    </citation>
    <scope>NUCLEOTIDE SEQUENCE</scope>
    <source>
        <strain evidence="1">CHK193-30670</strain>
    </source>
</reference>
<comment type="caution">
    <text evidence="1">The sequence shown here is derived from an EMBL/GenBank/DDBJ whole genome shotgun (WGS) entry which is preliminary data.</text>
</comment>
<sequence>MKEEILGLEADFANNEYFGTNVWTEEKYRVLSGNVPVLISAPHSVNQIRGEDVRDAEKYTGALTRYLCNATSSFGIFQIFTHADPNTDEENAYKNAVVNLVNAYNIKLLIDIHSSTFSDDTDIDVVTNKRQTLIGKDDLYTKLKQFGIMHGAKIDENNEPNKEKENEIIMVTSLICGIPAMRLVINNKKLDILNNEKNFYKVAKVIENFINDFSKNNVNNN</sequence>
<evidence type="ECO:0000313" key="2">
    <source>
        <dbReference type="Proteomes" id="UP000824074"/>
    </source>
</evidence>
<organism evidence="1 2">
    <name type="scientific">Candidatus Aphodocola excrementigallinarum</name>
    <dbReference type="NCBI Taxonomy" id="2840670"/>
    <lineage>
        <taxon>Bacteria</taxon>
        <taxon>Bacillati</taxon>
        <taxon>Bacillota</taxon>
        <taxon>Bacilli</taxon>
        <taxon>Candidatus Aphodocola</taxon>
    </lineage>
</organism>
<dbReference type="AlphaFoldDB" id="A0A9D1LHI4"/>
<protein>
    <recommendedName>
        <fullName evidence="3">N-formylglutamate amidohydrolase</fullName>
    </recommendedName>
</protein>
<proteinExistence type="predicted"/>
<dbReference type="Proteomes" id="UP000824074">
    <property type="component" value="Unassembled WGS sequence"/>
</dbReference>
<dbReference type="EMBL" id="DVMT01000064">
    <property type="protein sequence ID" value="HIU40888.1"/>
    <property type="molecule type" value="Genomic_DNA"/>
</dbReference>
<gene>
    <name evidence="1" type="ORF">IAB68_06300</name>
</gene>
<reference evidence="1" key="2">
    <citation type="journal article" date="2021" name="PeerJ">
        <title>Extensive microbial diversity within the chicken gut microbiome revealed by metagenomics and culture.</title>
        <authorList>
            <person name="Gilroy R."/>
            <person name="Ravi A."/>
            <person name="Getino M."/>
            <person name="Pursley I."/>
            <person name="Horton D.L."/>
            <person name="Alikhan N.F."/>
            <person name="Baker D."/>
            <person name="Gharbi K."/>
            <person name="Hall N."/>
            <person name="Watson M."/>
            <person name="Adriaenssens E.M."/>
            <person name="Foster-Nyarko E."/>
            <person name="Jarju S."/>
            <person name="Secka A."/>
            <person name="Antonio M."/>
            <person name="Oren A."/>
            <person name="Chaudhuri R.R."/>
            <person name="La Ragione R."/>
            <person name="Hildebrand F."/>
            <person name="Pallen M.J."/>
        </authorList>
    </citation>
    <scope>NUCLEOTIDE SEQUENCE</scope>
    <source>
        <strain evidence="1">CHK193-30670</strain>
    </source>
</reference>